<protein>
    <submittedName>
        <fullName evidence="1">Uncharacterized protein</fullName>
    </submittedName>
</protein>
<accession>A0A2R4ME47</accession>
<dbReference type="EMBL" id="CP021330">
    <property type="protein sequence ID" value="AVX04311.1"/>
    <property type="molecule type" value="Genomic_DNA"/>
</dbReference>
<dbReference type="AlphaFoldDB" id="A0A2R4ME47"/>
<organism evidence="1 2">
    <name type="scientific">Maritalea myrionectae</name>
    <dbReference type="NCBI Taxonomy" id="454601"/>
    <lineage>
        <taxon>Bacteria</taxon>
        <taxon>Pseudomonadati</taxon>
        <taxon>Pseudomonadota</taxon>
        <taxon>Alphaproteobacteria</taxon>
        <taxon>Hyphomicrobiales</taxon>
        <taxon>Devosiaceae</taxon>
        <taxon>Maritalea</taxon>
    </lineage>
</organism>
<proteinExistence type="predicted"/>
<keyword evidence="2" id="KW-1185">Reference proteome</keyword>
<sequence length="249" mass="27589">MNDIFDQAEARISELSQQIDDLKAAVAAGRASQKSQKLAAELVEGLLNGSTGHLLAADVPMLGDDKTKALTPIEYPGNCNVRTAKNKPAKEQPSRSNVRNAMDRVAEVFNAEPDLKPEEISKKAGVPLSTTKVYVNKLKKKLKGTAKKPEPHSDICRAPEKAEIRPNLNNGDFGRTKYPITPKATGTKFRLLDRETKMFLHEDLKSMTDDKLNFTNNKAFAWTGTEQQMNAVRKQFPATIDCIERVVPQ</sequence>
<name>A0A2R4ME47_9HYPH</name>
<reference evidence="1 2" key="1">
    <citation type="submission" date="2017-05" db="EMBL/GenBank/DDBJ databases">
        <title>Genome Analysis of Maritalea myrionectae HL2708#5.</title>
        <authorList>
            <consortium name="Cotde Inc.-PKNU"/>
            <person name="Jang D."/>
            <person name="Oh H.-M."/>
        </authorList>
    </citation>
    <scope>NUCLEOTIDE SEQUENCE [LARGE SCALE GENOMIC DNA]</scope>
    <source>
        <strain evidence="1 2">HL2708#5</strain>
    </source>
</reference>
<gene>
    <name evidence="1" type="ORF">MXMO3_01786</name>
</gene>
<dbReference type="KEGG" id="mmyr:MXMO3_01786"/>
<evidence type="ECO:0000313" key="2">
    <source>
        <dbReference type="Proteomes" id="UP000258927"/>
    </source>
</evidence>
<evidence type="ECO:0000313" key="1">
    <source>
        <dbReference type="EMBL" id="AVX04311.1"/>
    </source>
</evidence>
<dbReference type="Proteomes" id="UP000258927">
    <property type="component" value="Chromosome"/>
</dbReference>
<dbReference type="RefSeq" id="WP_117395646.1">
    <property type="nucleotide sequence ID" value="NZ_CP021330.1"/>
</dbReference>